<dbReference type="InterPro" id="IPR001753">
    <property type="entry name" value="Enoyl-CoA_hydra/iso"/>
</dbReference>
<sequence length="250" mass="27245">MSAEKVVDLQFVAPQVVQIRMQDRTSKNTFSEALTEGLMGAFAQVERLPDCKVVVLTGYDNYFASGGTQEQLMNLSEGRGAFTDRAIYGLPLHCPVPVISAMQGHGIGGGFVLGMFADLVVLGRENIYTTNFMRYGFTPGMGATFILPQKLGLALATEMMLSANNYRGEELQQRGIPFPVVPRDRVLTHALELAQTLAEKPRVSLVAFKDHLSAPLRQALPATIAQEVEMHAVTFAQPEVRAKIATLFGA</sequence>
<comment type="caution">
    <text evidence="2">The sequence shown here is derived from an EMBL/GenBank/DDBJ whole genome shotgun (WGS) entry which is preliminary data.</text>
</comment>
<organism evidence="2 3">
    <name type="scientific">Lysobacter silvisoli</name>
    <dbReference type="NCBI Taxonomy" id="2293254"/>
    <lineage>
        <taxon>Bacteria</taxon>
        <taxon>Pseudomonadati</taxon>
        <taxon>Pseudomonadota</taxon>
        <taxon>Gammaproteobacteria</taxon>
        <taxon>Lysobacterales</taxon>
        <taxon>Lysobacteraceae</taxon>
        <taxon>Lysobacter</taxon>
    </lineage>
</organism>
<dbReference type="Pfam" id="PF00378">
    <property type="entry name" value="ECH_1"/>
    <property type="match status" value="1"/>
</dbReference>
<protein>
    <submittedName>
        <fullName evidence="2">Enoyl-CoA hydratase</fullName>
    </submittedName>
</protein>
<dbReference type="EMBL" id="QTSU01000001">
    <property type="protein sequence ID" value="RDZ28515.1"/>
    <property type="molecule type" value="Genomic_DNA"/>
</dbReference>
<dbReference type="PANTHER" id="PTHR43459:SF1">
    <property type="entry name" value="EG:BACN32G11.4 PROTEIN"/>
    <property type="match status" value="1"/>
</dbReference>
<dbReference type="InterPro" id="IPR029045">
    <property type="entry name" value="ClpP/crotonase-like_dom_sf"/>
</dbReference>
<dbReference type="NCBIfam" id="NF005496">
    <property type="entry name" value="PRK07110.1"/>
    <property type="match status" value="1"/>
</dbReference>
<dbReference type="Proteomes" id="UP000264492">
    <property type="component" value="Unassembled WGS sequence"/>
</dbReference>
<dbReference type="PROSITE" id="PS00166">
    <property type="entry name" value="ENOYL_COA_HYDRATASE"/>
    <property type="match status" value="1"/>
</dbReference>
<evidence type="ECO:0000256" key="1">
    <source>
        <dbReference type="RuleBase" id="RU003707"/>
    </source>
</evidence>
<dbReference type="SUPFAM" id="SSF52096">
    <property type="entry name" value="ClpP/crotonase"/>
    <property type="match status" value="1"/>
</dbReference>
<dbReference type="InterPro" id="IPR018376">
    <property type="entry name" value="Enoyl-CoA_hyd/isom_CS"/>
</dbReference>
<gene>
    <name evidence="2" type="ORF">DX914_05125</name>
</gene>
<evidence type="ECO:0000313" key="2">
    <source>
        <dbReference type="EMBL" id="RDZ28515.1"/>
    </source>
</evidence>
<dbReference type="CDD" id="cd06558">
    <property type="entry name" value="crotonase-like"/>
    <property type="match status" value="1"/>
</dbReference>
<name>A0A371K3K5_9GAMM</name>
<accession>A0A371K3K5</accession>
<dbReference type="Gene3D" id="3.90.226.10">
    <property type="entry name" value="2-enoyl-CoA Hydratase, Chain A, domain 1"/>
    <property type="match status" value="1"/>
</dbReference>
<dbReference type="RefSeq" id="WP_115857954.1">
    <property type="nucleotide sequence ID" value="NZ_QTSU01000001.1"/>
</dbReference>
<proteinExistence type="inferred from homology"/>
<dbReference type="Gene3D" id="6.20.390.20">
    <property type="match status" value="1"/>
</dbReference>
<evidence type="ECO:0000313" key="3">
    <source>
        <dbReference type="Proteomes" id="UP000264492"/>
    </source>
</evidence>
<dbReference type="AlphaFoldDB" id="A0A371K3K5"/>
<dbReference type="GO" id="GO:0003824">
    <property type="term" value="F:catalytic activity"/>
    <property type="evidence" value="ECO:0007669"/>
    <property type="project" value="InterPro"/>
</dbReference>
<reference evidence="2 3" key="1">
    <citation type="submission" date="2018-08" db="EMBL/GenBank/DDBJ databases">
        <title>Lysobacter sp. zong2l5, whole genome shotgun sequence.</title>
        <authorList>
            <person name="Zhang X."/>
            <person name="Feng G."/>
            <person name="Zhu H."/>
        </authorList>
    </citation>
    <scope>NUCLEOTIDE SEQUENCE [LARGE SCALE GENOMIC DNA]</scope>
    <source>
        <strain evidence="3">zong2l5</strain>
    </source>
</reference>
<keyword evidence="3" id="KW-1185">Reference proteome</keyword>
<comment type="similarity">
    <text evidence="1">Belongs to the enoyl-CoA hydratase/isomerase family.</text>
</comment>
<dbReference type="PANTHER" id="PTHR43459">
    <property type="entry name" value="ENOYL-COA HYDRATASE"/>
    <property type="match status" value="1"/>
</dbReference>
<dbReference type="OrthoDB" id="9777711at2"/>